<dbReference type="PANTHER" id="PTHR43229:SF6">
    <property type="entry name" value="ABC-TYPE MULTIDRUG TRANSPORT SYSTEM, PERMEASE COMPONENT"/>
    <property type="match status" value="1"/>
</dbReference>
<accession>A0A1W1YWV1</accession>
<dbReference type="InterPro" id="IPR013525">
    <property type="entry name" value="ABC2_TM"/>
</dbReference>
<evidence type="ECO:0000256" key="4">
    <source>
        <dbReference type="ARBA" id="ARBA00023136"/>
    </source>
</evidence>
<comment type="similarity">
    <text evidence="5">Belongs to the ABC-2 integral membrane protein family.</text>
</comment>
<evidence type="ECO:0000256" key="1">
    <source>
        <dbReference type="ARBA" id="ARBA00004141"/>
    </source>
</evidence>
<dbReference type="PROSITE" id="PS51012">
    <property type="entry name" value="ABC_TM2"/>
    <property type="match status" value="1"/>
</dbReference>
<keyword evidence="2 5" id="KW-0812">Transmembrane</keyword>
<dbReference type="Pfam" id="PF12698">
    <property type="entry name" value="ABC2_membrane_3"/>
    <property type="match status" value="1"/>
</dbReference>
<feature type="transmembrane region" description="Helical" evidence="5">
    <location>
        <begin position="21"/>
        <end position="40"/>
    </location>
</feature>
<feature type="transmembrane region" description="Helical" evidence="5">
    <location>
        <begin position="52"/>
        <end position="73"/>
    </location>
</feature>
<proteinExistence type="inferred from homology"/>
<dbReference type="PANTHER" id="PTHR43229">
    <property type="entry name" value="NODULATION PROTEIN J"/>
    <property type="match status" value="1"/>
</dbReference>
<dbReference type="PIRSF" id="PIRSF006648">
    <property type="entry name" value="DrrB"/>
    <property type="match status" value="1"/>
</dbReference>
<dbReference type="PRINTS" id="PR00164">
    <property type="entry name" value="ABC2TRNSPORT"/>
</dbReference>
<reference evidence="7 8" key="1">
    <citation type="submission" date="2017-04" db="EMBL/GenBank/DDBJ databases">
        <authorList>
            <person name="Afonso C.L."/>
            <person name="Miller P.J."/>
            <person name="Scott M.A."/>
            <person name="Spackman E."/>
            <person name="Goraichik I."/>
            <person name="Dimitrov K.M."/>
            <person name="Suarez D.L."/>
            <person name="Swayne D.E."/>
        </authorList>
    </citation>
    <scope>NUCLEOTIDE SEQUENCE [LARGE SCALE GENOMIC DNA]</scope>
    <source>
        <strain evidence="7 8">DSM 12816</strain>
    </source>
</reference>
<dbReference type="InterPro" id="IPR047817">
    <property type="entry name" value="ABC2_TM_bact-type"/>
</dbReference>
<feature type="transmembrane region" description="Helical" evidence="5">
    <location>
        <begin position="160"/>
        <end position="178"/>
    </location>
</feature>
<keyword evidence="5" id="KW-1003">Cell membrane</keyword>
<evidence type="ECO:0000256" key="2">
    <source>
        <dbReference type="ARBA" id="ARBA00022692"/>
    </source>
</evidence>
<evidence type="ECO:0000256" key="5">
    <source>
        <dbReference type="RuleBase" id="RU361157"/>
    </source>
</evidence>
<evidence type="ECO:0000313" key="8">
    <source>
        <dbReference type="Proteomes" id="UP000192790"/>
    </source>
</evidence>
<dbReference type="InterPro" id="IPR000412">
    <property type="entry name" value="ABC_2_transport"/>
</dbReference>
<feature type="transmembrane region" description="Helical" evidence="5">
    <location>
        <begin position="218"/>
        <end position="236"/>
    </location>
</feature>
<evidence type="ECO:0000259" key="6">
    <source>
        <dbReference type="PROSITE" id="PS51012"/>
    </source>
</evidence>
<sequence length="245" mass="26227">MKTMVFASRNAKEILRDFLNLAFGIGFPLIVLLLLSAIQANVPVELFTIGRLAPGIAVFGLSFVSLFSGMLIAKDRTSSFMLRLFTSPMQPRDFIFGYVLPLLPMAVAQTAVCFAAAIALGLPVDVHILYSIAAIFPAAVLFIAIGLLCGSLFNDKQVGGVCGALLTNVSAWLSGTWFDLNLVGGGFKKVADALPFVHAVDAGRAALAGDWSSLWPNLWWVMGYAAVILAIAVAVFRRKMNGDVK</sequence>
<evidence type="ECO:0000256" key="3">
    <source>
        <dbReference type="ARBA" id="ARBA00022989"/>
    </source>
</evidence>
<dbReference type="AlphaFoldDB" id="A0A1W1YWV1"/>
<evidence type="ECO:0000313" key="7">
    <source>
        <dbReference type="EMBL" id="SMC40695.1"/>
    </source>
</evidence>
<gene>
    <name evidence="7" type="ORF">SAMN02745168_0741</name>
</gene>
<protein>
    <recommendedName>
        <fullName evidence="5">Transport permease protein</fullName>
    </recommendedName>
</protein>
<keyword evidence="8" id="KW-1185">Reference proteome</keyword>
<dbReference type="STRING" id="1122930.SAMN02745168_0741"/>
<feature type="domain" description="ABC transmembrane type-2" evidence="6">
    <location>
        <begin position="19"/>
        <end position="239"/>
    </location>
</feature>
<dbReference type="OrthoDB" id="162334at2"/>
<organism evidence="7 8">
    <name type="scientific">Papillibacter cinnamivorans DSM 12816</name>
    <dbReference type="NCBI Taxonomy" id="1122930"/>
    <lineage>
        <taxon>Bacteria</taxon>
        <taxon>Bacillati</taxon>
        <taxon>Bacillota</taxon>
        <taxon>Clostridia</taxon>
        <taxon>Eubacteriales</taxon>
        <taxon>Oscillospiraceae</taxon>
        <taxon>Papillibacter</taxon>
    </lineage>
</organism>
<name>A0A1W1YWV1_9FIRM</name>
<feature type="transmembrane region" description="Helical" evidence="5">
    <location>
        <begin position="128"/>
        <end position="153"/>
    </location>
</feature>
<dbReference type="InterPro" id="IPR051784">
    <property type="entry name" value="Nod_factor_ABC_transporter"/>
</dbReference>
<dbReference type="GO" id="GO:0140359">
    <property type="term" value="F:ABC-type transporter activity"/>
    <property type="evidence" value="ECO:0007669"/>
    <property type="project" value="InterPro"/>
</dbReference>
<comment type="subcellular location">
    <subcellularLocation>
        <location evidence="5">Cell membrane</location>
        <topology evidence="5">Multi-pass membrane protein</topology>
    </subcellularLocation>
    <subcellularLocation>
        <location evidence="1">Membrane</location>
        <topology evidence="1">Multi-pass membrane protein</topology>
    </subcellularLocation>
</comment>
<feature type="transmembrane region" description="Helical" evidence="5">
    <location>
        <begin position="94"/>
        <end position="122"/>
    </location>
</feature>
<keyword evidence="4 5" id="KW-0472">Membrane</keyword>
<dbReference type="GO" id="GO:0043190">
    <property type="term" value="C:ATP-binding cassette (ABC) transporter complex"/>
    <property type="evidence" value="ECO:0007669"/>
    <property type="project" value="InterPro"/>
</dbReference>
<dbReference type="Proteomes" id="UP000192790">
    <property type="component" value="Unassembled WGS sequence"/>
</dbReference>
<keyword evidence="5" id="KW-0813">Transport</keyword>
<dbReference type="EMBL" id="FWXW01000001">
    <property type="protein sequence ID" value="SMC40695.1"/>
    <property type="molecule type" value="Genomic_DNA"/>
</dbReference>
<keyword evidence="3 5" id="KW-1133">Transmembrane helix</keyword>